<protein>
    <submittedName>
        <fullName evidence="2">Alpha/beta fold hydrolase</fullName>
    </submittedName>
</protein>
<sequence length="251" mass="28472">MPYIQVKDLELFYEQMGTGEPILFLHSAYSRGILAFSCQLLDFSNQYTCFLPDFRGHGRTRCNRLEWSTPQLADDIIGFMDQLDMPRAHLVGYSLGAGVALQCAVKSPARIATLTTIGHSGFVDPAGADEFEPETLVQNGCHEMIQQMIERHAEAHKGDWQTFMRQSARDWRLYPQLTEDQIQRICCPSLFIAGENDQFAPEARLQHLSSLVNGSSYLVVPGCSHRPHMLRENPTYVNDAILEFLRSHPLR</sequence>
<dbReference type="InterPro" id="IPR000073">
    <property type="entry name" value="AB_hydrolase_1"/>
</dbReference>
<dbReference type="Gene3D" id="3.40.50.1820">
    <property type="entry name" value="alpha/beta hydrolase"/>
    <property type="match status" value="1"/>
</dbReference>
<accession>A0ABW4JRS6</accession>
<dbReference type="Pfam" id="PF12697">
    <property type="entry name" value="Abhydrolase_6"/>
    <property type="match status" value="1"/>
</dbReference>
<name>A0ABW4JRS6_9BACL</name>
<feature type="domain" description="AB hydrolase-1" evidence="1">
    <location>
        <begin position="22"/>
        <end position="239"/>
    </location>
</feature>
<evidence type="ECO:0000259" key="1">
    <source>
        <dbReference type="Pfam" id="PF12697"/>
    </source>
</evidence>
<dbReference type="InterPro" id="IPR050266">
    <property type="entry name" value="AB_hydrolase_sf"/>
</dbReference>
<dbReference type="PANTHER" id="PTHR43798">
    <property type="entry name" value="MONOACYLGLYCEROL LIPASE"/>
    <property type="match status" value="1"/>
</dbReference>
<comment type="caution">
    <text evidence="2">The sequence shown here is derived from an EMBL/GenBank/DDBJ whole genome shotgun (WGS) entry which is preliminary data.</text>
</comment>
<gene>
    <name evidence="2" type="ORF">ACFSB2_24510</name>
</gene>
<proteinExistence type="predicted"/>
<keyword evidence="3" id="KW-1185">Reference proteome</keyword>
<dbReference type="RefSeq" id="WP_377945749.1">
    <property type="nucleotide sequence ID" value="NZ_JBHUCX010000099.1"/>
</dbReference>
<dbReference type="EMBL" id="JBHUCX010000099">
    <property type="protein sequence ID" value="MFD1677830.1"/>
    <property type="molecule type" value="Genomic_DNA"/>
</dbReference>
<keyword evidence="2" id="KW-0378">Hydrolase</keyword>
<reference evidence="3" key="1">
    <citation type="journal article" date="2019" name="Int. J. Syst. Evol. Microbiol.">
        <title>The Global Catalogue of Microorganisms (GCM) 10K type strain sequencing project: providing services to taxonomists for standard genome sequencing and annotation.</title>
        <authorList>
            <consortium name="The Broad Institute Genomics Platform"/>
            <consortium name="The Broad Institute Genome Sequencing Center for Infectious Disease"/>
            <person name="Wu L."/>
            <person name="Ma J."/>
        </authorList>
    </citation>
    <scope>NUCLEOTIDE SEQUENCE [LARGE SCALE GENOMIC DNA]</scope>
    <source>
        <strain evidence="3">CGMCC 1.12286</strain>
    </source>
</reference>
<organism evidence="2 3">
    <name type="scientific">Alicyclobacillus fodiniaquatilis</name>
    <dbReference type="NCBI Taxonomy" id="1661150"/>
    <lineage>
        <taxon>Bacteria</taxon>
        <taxon>Bacillati</taxon>
        <taxon>Bacillota</taxon>
        <taxon>Bacilli</taxon>
        <taxon>Bacillales</taxon>
        <taxon>Alicyclobacillaceae</taxon>
        <taxon>Alicyclobacillus</taxon>
    </lineage>
</organism>
<dbReference type="GO" id="GO:0016787">
    <property type="term" value="F:hydrolase activity"/>
    <property type="evidence" value="ECO:0007669"/>
    <property type="project" value="UniProtKB-KW"/>
</dbReference>
<evidence type="ECO:0000313" key="3">
    <source>
        <dbReference type="Proteomes" id="UP001597079"/>
    </source>
</evidence>
<dbReference type="Proteomes" id="UP001597079">
    <property type="component" value="Unassembled WGS sequence"/>
</dbReference>
<evidence type="ECO:0000313" key="2">
    <source>
        <dbReference type="EMBL" id="MFD1677830.1"/>
    </source>
</evidence>
<dbReference type="SUPFAM" id="SSF53474">
    <property type="entry name" value="alpha/beta-Hydrolases"/>
    <property type="match status" value="1"/>
</dbReference>
<dbReference type="InterPro" id="IPR029058">
    <property type="entry name" value="AB_hydrolase_fold"/>
</dbReference>